<evidence type="ECO:0008006" key="4">
    <source>
        <dbReference type="Google" id="ProtNLM"/>
    </source>
</evidence>
<name>A0ABY1ZDP3_9GAMM</name>
<protein>
    <recommendedName>
        <fullName evidence="4">Lipoprotein</fullName>
    </recommendedName>
</protein>
<dbReference type="EMBL" id="SJDL01000066">
    <property type="protein sequence ID" value="TBW47492.1"/>
    <property type="molecule type" value="Genomic_DNA"/>
</dbReference>
<organism evidence="2 3">
    <name type="scientific">Marinobacter halodurans</name>
    <dbReference type="NCBI Taxonomy" id="2528979"/>
    <lineage>
        <taxon>Bacteria</taxon>
        <taxon>Pseudomonadati</taxon>
        <taxon>Pseudomonadota</taxon>
        <taxon>Gammaproteobacteria</taxon>
        <taxon>Pseudomonadales</taxon>
        <taxon>Marinobacteraceae</taxon>
        <taxon>Marinobacter</taxon>
    </lineage>
</organism>
<feature type="chain" id="PRO_5046524638" description="Lipoprotein" evidence="1">
    <location>
        <begin position="21"/>
        <end position="140"/>
    </location>
</feature>
<dbReference type="RefSeq" id="WP_131484145.1">
    <property type="nucleotide sequence ID" value="NZ_SJDL01000066.1"/>
</dbReference>
<gene>
    <name evidence="2" type="ORF">EZI54_22670</name>
</gene>
<dbReference type="PROSITE" id="PS51257">
    <property type="entry name" value="PROKAR_LIPOPROTEIN"/>
    <property type="match status" value="1"/>
</dbReference>
<proteinExistence type="predicted"/>
<keyword evidence="1" id="KW-0732">Signal</keyword>
<reference evidence="2 3" key="1">
    <citation type="submission" date="2019-02" db="EMBL/GenBank/DDBJ databases">
        <title>Marinobacter halodurans sp. nov., a marine bacterium isolated from sea tidal flat.</title>
        <authorList>
            <person name="Yoo Y."/>
            <person name="Lee D.W."/>
            <person name="Kim B.S."/>
            <person name="Kim J.-J."/>
        </authorList>
    </citation>
    <scope>NUCLEOTIDE SEQUENCE [LARGE SCALE GENOMIC DNA]</scope>
    <source>
        <strain evidence="2 3">YJ-S3-2</strain>
    </source>
</reference>
<keyword evidence="3" id="KW-1185">Reference proteome</keyword>
<accession>A0ABY1ZDP3</accession>
<evidence type="ECO:0000313" key="3">
    <source>
        <dbReference type="Proteomes" id="UP000313645"/>
    </source>
</evidence>
<feature type="signal peptide" evidence="1">
    <location>
        <begin position="1"/>
        <end position="20"/>
    </location>
</feature>
<dbReference type="Proteomes" id="UP000313645">
    <property type="component" value="Unassembled WGS sequence"/>
</dbReference>
<evidence type="ECO:0000256" key="1">
    <source>
        <dbReference type="SAM" id="SignalP"/>
    </source>
</evidence>
<sequence length="140" mass="16164">MKEIKLIILFLIFVMMAACASNSKDDESYSACYSEYTRIGEERLVKNRVYTDMLLGVIGKIQLKRGVSFNEAVSVYKRFDGNAETRAIDRKISEIDEKSREFNELVESGSDLYACEQRLELEQERYMLGILKFDAIGRSF</sequence>
<comment type="caution">
    <text evidence="2">The sequence shown here is derived from an EMBL/GenBank/DDBJ whole genome shotgun (WGS) entry which is preliminary data.</text>
</comment>
<evidence type="ECO:0000313" key="2">
    <source>
        <dbReference type="EMBL" id="TBW47492.1"/>
    </source>
</evidence>